<keyword evidence="5" id="KW-0812">Transmembrane</keyword>
<dbReference type="SUPFAM" id="SSF53448">
    <property type="entry name" value="Nucleotide-diphospho-sugar transferases"/>
    <property type="match status" value="1"/>
</dbReference>
<dbReference type="GO" id="GO:0016020">
    <property type="term" value="C:membrane"/>
    <property type="evidence" value="ECO:0007669"/>
    <property type="project" value="UniProtKB-SubCell"/>
</dbReference>
<evidence type="ECO:0000256" key="5">
    <source>
        <dbReference type="ARBA" id="ARBA00022968"/>
    </source>
</evidence>
<evidence type="ECO:0000256" key="1">
    <source>
        <dbReference type="ARBA" id="ARBA00004606"/>
    </source>
</evidence>
<comment type="subcellular location">
    <subcellularLocation>
        <location evidence="1">Membrane</location>
        <topology evidence="1">Single-pass type II membrane protein</topology>
    </subcellularLocation>
</comment>
<dbReference type="PANTHER" id="PTHR31121:SF6">
    <property type="entry name" value="ALPHA-1,2 MANNOSYLTRANSFERASE KTR1"/>
    <property type="match status" value="1"/>
</dbReference>
<proteinExistence type="inferred from homology"/>
<keyword evidence="4" id="KW-0808">Transferase</keyword>
<evidence type="ECO:0000256" key="6">
    <source>
        <dbReference type="PIRSR" id="PIRSR018153-1"/>
    </source>
</evidence>
<dbReference type="GO" id="GO:0000026">
    <property type="term" value="F:alpha-1,2-mannosyltransferase activity"/>
    <property type="evidence" value="ECO:0007669"/>
    <property type="project" value="TreeGrafter"/>
</dbReference>
<evidence type="ECO:0000256" key="3">
    <source>
        <dbReference type="ARBA" id="ARBA00022676"/>
    </source>
</evidence>
<dbReference type="Gene3D" id="3.90.550.10">
    <property type="entry name" value="Spore Coat Polysaccharide Biosynthesis Protein SpsA, Chain A"/>
    <property type="match status" value="1"/>
</dbReference>
<dbReference type="GO" id="GO:0000032">
    <property type="term" value="P:cell wall mannoprotein biosynthetic process"/>
    <property type="evidence" value="ECO:0007669"/>
    <property type="project" value="TreeGrafter"/>
</dbReference>
<evidence type="ECO:0000313" key="7">
    <source>
        <dbReference type="EMBL" id="VVT49963.1"/>
    </source>
</evidence>
<gene>
    <name evidence="7" type="ORF">SAPINGB_P002532</name>
</gene>
<dbReference type="GeneID" id="43581350"/>
<evidence type="ECO:0000256" key="2">
    <source>
        <dbReference type="ARBA" id="ARBA00007677"/>
    </source>
</evidence>
<dbReference type="GO" id="GO:0006487">
    <property type="term" value="P:protein N-linked glycosylation"/>
    <property type="evidence" value="ECO:0007669"/>
    <property type="project" value="TreeGrafter"/>
</dbReference>
<dbReference type="Pfam" id="PF01793">
    <property type="entry name" value="Glyco_transf_15"/>
    <property type="match status" value="1"/>
</dbReference>
<reference evidence="7 8" key="1">
    <citation type="submission" date="2019-09" db="EMBL/GenBank/DDBJ databases">
        <authorList>
            <person name="Brejova B."/>
        </authorList>
    </citation>
    <scope>NUCLEOTIDE SEQUENCE [LARGE SCALE GENOMIC DNA]</scope>
</reference>
<keyword evidence="3" id="KW-0328">Glycosyltransferase</keyword>
<evidence type="ECO:0000256" key="4">
    <source>
        <dbReference type="ARBA" id="ARBA00022679"/>
    </source>
</evidence>
<sequence length="383" mass="45430">MARSTFKVARLTAITLFLVFLIYKFAGNKPETLLEQGSQQLDYLRQRMPSSFAGGSSIKEPEDERVSATFVTLAQNKDLYSLVDSVKAMEDRFNHRYHYDWVFLNDKEFNDEFKSVMTNLISGNVSFGVIPKEHWGYPEFIDQEKAARNRKAMAAKKIIYAGSESYRHMCRFESGFFWRHPLMQKYRWYWRVEPGVKFYCDIEYDLFKYMQDNDYKYGFTISMHEFRETIPTLWNTTLEFVKKHPEYVAKDNLLKFVSDDGGKTYNRCHFWSNFEVADMEFWRGPAYSEYFDYLDQTGGFFYERWGDAPVHSIAAAFFLNKTQFHHFEDLGYYHGPYTACPTTQELRRKGRCTCDPSKNFSWKGFSCTTQYYKAQDMEIPQKS</sequence>
<dbReference type="AlphaFoldDB" id="A0A5E8BEE5"/>
<dbReference type="InterPro" id="IPR029044">
    <property type="entry name" value="Nucleotide-diphossugar_trans"/>
</dbReference>
<organism evidence="7 8">
    <name type="scientific">Magnusiomyces paraingens</name>
    <dbReference type="NCBI Taxonomy" id="2606893"/>
    <lineage>
        <taxon>Eukaryota</taxon>
        <taxon>Fungi</taxon>
        <taxon>Dikarya</taxon>
        <taxon>Ascomycota</taxon>
        <taxon>Saccharomycotina</taxon>
        <taxon>Dipodascomycetes</taxon>
        <taxon>Dipodascales</taxon>
        <taxon>Dipodascaceae</taxon>
        <taxon>Magnusiomyces</taxon>
    </lineage>
</organism>
<name>A0A5E8BEE5_9ASCO</name>
<feature type="active site" description="Nucleophile" evidence="6">
    <location>
        <position position="275"/>
    </location>
</feature>
<dbReference type="FunFam" id="3.90.550.10:FF:000051">
    <property type="entry name" value="Alpha-1,2-mannosyltransferase (Ktr4)"/>
    <property type="match status" value="1"/>
</dbReference>
<keyword evidence="5" id="KW-0735">Signal-anchor</keyword>
<comment type="similarity">
    <text evidence="2">Belongs to the glycosyltransferase 15 family.</text>
</comment>
<dbReference type="OrthoDB" id="439943at2759"/>
<accession>A0A5E8BEE5</accession>
<keyword evidence="8" id="KW-1185">Reference proteome</keyword>
<evidence type="ECO:0000313" key="8">
    <source>
        <dbReference type="Proteomes" id="UP000398389"/>
    </source>
</evidence>
<dbReference type="GO" id="GO:0006493">
    <property type="term" value="P:protein O-linked glycosylation"/>
    <property type="evidence" value="ECO:0007669"/>
    <property type="project" value="TreeGrafter"/>
</dbReference>
<dbReference type="InterPro" id="IPR002685">
    <property type="entry name" value="Glyco_trans_15"/>
</dbReference>
<dbReference type="RefSeq" id="XP_031853141.1">
    <property type="nucleotide sequence ID" value="XM_031997250.1"/>
</dbReference>
<dbReference type="Proteomes" id="UP000398389">
    <property type="component" value="Unassembled WGS sequence"/>
</dbReference>
<dbReference type="PANTHER" id="PTHR31121">
    <property type="entry name" value="ALPHA-1,2 MANNOSYLTRANSFERASE KTR1"/>
    <property type="match status" value="1"/>
</dbReference>
<dbReference type="PIRSF" id="PIRSF018153">
    <property type="entry name" value="Glyco_trans_15"/>
    <property type="match status" value="1"/>
</dbReference>
<protein>
    <recommendedName>
        <fullName evidence="9">Glycosyltransferase family 15 protein</fullName>
    </recommendedName>
</protein>
<dbReference type="GO" id="GO:0005794">
    <property type="term" value="C:Golgi apparatus"/>
    <property type="evidence" value="ECO:0007669"/>
    <property type="project" value="TreeGrafter"/>
</dbReference>
<evidence type="ECO:0008006" key="9">
    <source>
        <dbReference type="Google" id="ProtNLM"/>
    </source>
</evidence>
<dbReference type="EMBL" id="CABVLU010000002">
    <property type="protein sequence ID" value="VVT49963.1"/>
    <property type="molecule type" value="Genomic_DNA"/>
</dbReference>